<dbReference type="STRING" id="42157.A0A182EI54"/>
<organism evidence="7">
    <name type="scientific">Onchocerca ochengi</name>
    <name type="common">Filarial nematode worm</name>
    <dbReference type="NCBI Taxonomy" id="42157"/>
    <lineage>
        <taxon>Eukaryota</taxon>
        <taxon>Metazoa</taxon>
        <taxon>Ecdysozoa</taxon>
        <taxon>Nematoda</taxon>
        <taxon>Chromadorea</taxon>
        <taxon>Rhabditida</taxon>
        <taxon>Spirurina</taxon>
        <taxon>Spiruromorpha</taxon>
        <taxon>Filarioidea</taxon>
        <taxon>Onchocercidae</taxon>
        <taxon>Onchocerca</taxon>
    </lineage>
</organism>
<dbReference type="EMBL" id="UYRW01002928">
    <property type="protein sequence ID" value="VDK87258.1"/>
    <property type="molecule type" value="Genomic_DNA"/>
</dbReference>
<dbReference type="PANTHER" id="PTHR14205">
    <property type="entry name" value="WD-REPEAT PROTEIN"/>
    <property type="match status" value="1"/>
</dbReference>
<comment type="similarity">
    <text evidence="1">Belongs to the WD repeat EIPR1 family.</text>
</comment>
<gene>
    <name evidence="5" type="ORF">NOO_LOCUS7781</name>
</gene>
<dbReference type="Pfam" id="PF00400">
    <property type="entry name" value="WD40"/>
    <property type="match status" value="1"/>
</dbReference>
<evidence type="ECO:0000256" key="3">
    <source>
        <dbReference type="ARBA" id="ARBA00022737"/>
    </source>
</evidence>
<dbReference type="AlphaFoldDB" id="A0A182EI54"/>
<evidence type="ECO:0000313" key="6">
    <source>
        <dbReference type="Proteomes" id="UP000271087"/>
    </source>
</evidence>
<dbReference type="InterPro" id="IPR001680">
    <property type="entry name" value="WD40_rpt"/>
</dbReference>
<dbReference type="InterPro" id="IPR040323">
    <property type="entry name" value="EIPR1"/>
</dbReference>
<feature type="domain" description="EIPR1-like beta-propeller" evidence="4">
    <location>
        <begin position="160"/>
        <end position="316"/>
    </location>
</feature>
<dbReference type="OrthoDB" id="196957at2759"/>
<dbReference type="Proteomes" id="UP000271087">
    <property type="component" value="Unassembled WGS sequence"/>
</dbReference>
<accession>A0A182EI54</accession>
<dbReference type="SMART" id="SM00320">
    <property type="entry name" value="WD40"/>
    <property type="match status" value="4"/>
</dbReference>
<dbReference type="InterPro" id="IPR059104">
    <property type="entry name" value="Beta-prop_EIPR1-like"/>
</dbReference>
<keyword evidence="6" id="KW-1185">Reference proteome</keyword>
<evidence type="ECO:0000259" key="4">
    <source>
        <dbReference type="Pfam" id="PF23609"/>
    </source>
</evidence>
<name>A0A182EI54_ONCOC</name>
<dbReference type="PROSITE" id="PS00678">
    <property type="entry name" value="WD_REPEATS_1"/>
    <property type="match status" value="1"/>
</dbReference>
<evidence type="ECO:0000256" key="1">
    <source>
        <dbReference type="ARBA" id="ARBA00005672"/>
    </source>
</evidence>
<dbReference type="WBParaSite" id="nOo.2.0.1.t07781-RA">
    <property type="protein sequence ID" value="nOo.2.0.1.t07781-RA"/>
    <property type="gene ID" value="nOo.2.0.1.g07781"/>
</dbReference>
<reference evidence="5 6" key="2">
    <citation type="submission" date="2018-08" db="EMBL/GenBank/DDBJ databases">
        <authorList>
            <person name="Laetsch R D."/>
            <person name="Stevens L."/>
            <person name="Kumar S."/>
            <person name="Blaxter L. M."/>
        </authorList>
    </citation>
    <scope>NUCLEOTIDE SEQUENCE [LARGE SCALE GENOMIC DNA]</scope>
</reference>
<reference evidence="7" key="1">
    <citation type="submission" date="2016-06" db="UniProtKB">
        <authorList>
            <consortium name="WormBaseParasite"/>
        </authorList>
    </citation>
    <scope>IDENTIFICATION</scope>
</reference>
<dbReference type="Gene3D" id="2.130.10.10">
    <property type="entry name" value="YVTN repeat-like/Quinoprotein amine dehydrogenase"/>
    <property type="match status" value="1"/>
</dbReference>
<keyword evidence="2" id="KW-0853">WD repeat</keyword>
<sequence length="399" mass="44614">MTEALSLMYGIDLPARSIVGLPAEQERTLFLVGTLSLKQDNEVCLLEVDDDWLQITKRSFNHPAGEIWCMSSSPIDSNIIGTCYVACIREFFIRIYINLARPSSYAYLSSKFLIPIYIVLVKNIFFGDDTMRTGVGLWKMNGDESNLVELAQYISPPKTGRCISAEFHPSGNKMAIAVNNSVLIADVTNSLKTENSISIDSKAPISASVWNPHSNGNTLAIAYDTTVKGIDVLSLQEAFCIKNVNSPRVRNLDFNPNVQHVVATCGDDFRVVLWDIRKVDMPLKVLQDHSHWVWCVKFNPIHDQLLLSAGSDARLFLNSLESLSSESIHSLTLEPDDSSSSPENVLGDERLEKMEEHEESVYSCAWAGNDPWIFASVSFDGRVIVSKVKRHHKYAILRL</sequence>
<dbReference type="SUPFAM" id="SSF101908">
    <property type="entry name" value="Putative isomerase YbhE"/>
    <property type="match status" value="1"/>
</dbReference>
<dbReference type="InterPro" id="IPR015943">
    <property type="entry name" value="WD40/YVTN_repeat-like_dom_sf"/>
</dbReference>
<dbReference type="Pfam" id="PF23609">
    <property type="entry name" value="Beta-prop_EIPR1"/>
    <property type="match status" value="1"/>
</dbReference>
<dbReference type="PANTHER" id="PTHR14205:SF15">
    <property type="entry name" value="EARP AND GARP COMPLEX-INTERACTING PROTEIN 1"/>
    <property type="match status" value="1"/>
</dbReference>
<evidence type="ECO:0000256" key="2">
    <source>
        <dbReference type="ARBA" id="ARBA00022574"/>
    </source>
</evidence>
<keyword evidence="3" id="KW-0677">Repeat</keyword>
<evidence type="ECO:0000313" key="7">
    <source>
        <dbReference type="WBParaSite" id="nOo.2.0.1.t07781-RA"/>
    </source>
</evidence>
<dbReference type="GO" id="GO:0016567">
    <property type="term" value="P:protein ubiquitination"/>
    <property type="evidence" value="ECO:0007669"/>
    <property type="project" value="TreeGrafter"/>
</dbReference>
<proteinExistence type="inferred from homology"/>
<dbReference type="InterPro" id="IPR019775">
    <property type="entry name" value="WD40_repeat_CS"/>
</dbReference>
<evidence type="ECO:0000313" key="5">
    <source>
        <dbReference type="EMBL" id="VDK87258.1"/>
    </source>
</evidence>
<protein>
    <submittedName>
        <fullName evidence="7">WD_REPEATS_REGION domain-containing protein</fullName>
    </submittedName>
</protein>